<dbReference type="STRING" id="1349421.OI18_10400"/>
<evidence type="ECO:0000313" key="8">
    <source>
        <dbReference type="Proteomes" id="UP000031408"/>
    </source>
</evidence>
<evidence type="ECO:0000256" key="2">
    <source>
        <dbReference type="ARBA" id="ARBA00022448"/>
    </source>
</evidence>
<reference evidence="7 8" key="1">
    <citation type="submission" date="2014-11" db="EMBL/GenBank/DDBJ databases">
        <title>Genome sequence of Flavihumibacter solisilvae 3-3.</title>
        <authorList>
            <person name="Zhou G."/>
            <person name="Li M."/>
            <person name="Wang G."/>
        </authorList>
    </citation>
    <scope>NUCLEOTIDE SEQUENCE [LARGE SCALE GENOMIC DNA]</scope>
    <source>
        <strain evidence="7 8">3-3</strain>
    </source>
</reference>
<evidence type="ECO:0000256" key="5">
    <source>
        <dbReference type="ARBA" id="ARBA00023136"/>
    </source>
</evidence>
<dbReference type="InterPro" id="IPR036259">
    <property type="entry name" value="MFS_trans_sf"/>
</dbReference>
<feature type="transmembrane region" description="Helical" evidence="6">
    <location>
        <begin position="319"/>
        <end position="339"/>
    </location>
</feature>
<keyword evidence="5 6" id="KW-0472">Membrane</keyword>
<keyword evidence="8" id="KW-1185">Reference proteome</keyword>
<dbReference type="EMBL" id="JSVC01000011">
    <property type="protein sequence ID" value="KIC94524.1"/>
    <property type="molecule type" value="Genomic_DNA"/>
</dbReference>
<dbReference type="OrthoDB" id="9768783at2"/>
<organism evidence="7 8">
    <name type="scientific">Flavihumibacter solisilvae</name>
    <dbReference type="NCBI Taxonomy" id="1349421"/>
    <lineage>
        <taxon>Bacteria</taxon>
        <taxon>Pseudomonadati</taxon>
        <taxon>Bacteroidota</taxon>
        <taxon>Chitinophagia</taxon>
        <taxon>Chitinophagales</taxon>
        <taxon>Chitinophagaceae</taxon>
        <taxon>Flavihumibacter</taxon>
    </lineage>
</organism>
<dbReference type="Pfam" id="PF11700">
    <property type="entry name" value="ATG22"/>
    <property type="match status" value="1"/>
</dbReference>
<dbReference type="PANTHER" id="PTHR23519">
    <property type="entry name" value="AUTOPHAGY-RELATED PROTEIN 22"/>
    <property type="match status" value="1"/>
</dbReference>
<dbReference type="Proteomes" id="UP000031408">
    <property type="component" value="Unassembled WGS sequence"/>
</dbReference>
<dbReference type="PANTHER" id="PTHR23519:SF1">
    <property type="entry name" value="AUTOPHAGY-RELATED PROTEIN 22"/>
    <property type="match status" value="1"/>
</dbReference>
<feature type="transmembrane region" description="Helical" evidence="6">
    <location>
        <begin position="117"/>
        <end position="136"/>
    </location>
</feature>
<dbReference type="Gene3D" id="1.20.1250.20">
    <property type="entry name" value="MFS general substrate transporter like domains"/>
    <property type="match status" value="1"/>
</dbReference>
<protein>
    <submittedName>
        <fullName evidence="7">MFS transporter permease</fullName>
    </submittedName>
</protein>
<evidence type="ECO:0000256" key="4">
    <source>
        <dbReference type="ARBA" id="ARBA00022989"/>
    </source>
</evidence>
<dbReference type="AlphaFoldDB" id="A0A0C1IVP6"/>
<keyword evidence="4 6" id="KW-1133">Transmembrane helix</keyword>
<feature type="transmembrane region" description="Helical" evidence="6">
    <location>
        <begin position="291"/>
        <end position="312"/>
    </location>
</feature>
<dbReference type="SUPFAM" id="SSF103473">
    <property type="entry name" value="MFS general substrate transporter"/>
    <property type="match status" value="1"/>
</dbReference>
<evidence type="ECO:0000256" key="3">
    <source>
        <dbReference type="ARBA" id="ARBA00022692"/>
    </source>
</evidence>
<gene>
    <name evidence="7" type="ORF">OI18_10400</name>
</gene>
<dbReference type="GO" id="GO:0012505">
    <property type="term" value="C:endomembrane system"/>
    <property type="evidence" value="ECO:0007669"/>
    <property type="project" value="UniProtKB-SubCell"/>
</dbReference>
<dbReference type="InterPro" id="IPR024671">
    <property type="entry name" value="Atg22-like"/>
</dbReference>
<sequence>MKSSSKKVINGWAMYDWANSAYNLVITSTIFPAYYVGVTSAASADHQVDFFGRKFVNTALMDYALSVVFLIVALTSPILSSIADYKRNKKVYLKWFCFMGSAACLGLFFFTPEKIELGIILFSIAALGYWASIVFYNSYLPDIAAPEDQDRVSAKGFALGYIGSVLLQIICFVLILNPEWLSWAAAGEDFKTIGPRFSFLLVGLWWFGFAQLTLRVLPLSSKAERKSKKHVLVNGFHELKLVWNQVKQMPALKRFLLSFFLYSMGVQTVMLVAAGFAKKEIFQKPEDEPKLLITIILIQIVAVVGAIALSRLSKVIGNLWVLMLSVIIWIGICIAGYYVQTQTQFYLLACAVGLVMGGIQSMSRSTYSKLLPETQDTTSFFSFYDVTEKIAIVIGIFTFGYLEELTGSMRNSIIALGTFFVLGLLALLYTRKVYEQHHATVHN</sequence>
<feature type="transmembrane region" description="Helical" evidence="6">
    <location>
        <begin position="197"/>
        <end position="217"/>
    </location>
</feature>
<comment type="caution">
    <text evidence="7">The sequence shown here is derived from an EMBL/GenBank/DDBJ whole genome shotgun (WGS) entry which is preliminary data.</text>
</comment>
<keyword evidence="2" id="KW-0813">Transport</keyword>
<evidence type="ECO:0000256" key="1">
    <source>
        <dbReference type="ARBA" id="ARBA00004127"/>
    </source>
</evidence>
<dbReference type="InterPro" id="IPR050495">
    <property type="entry name" value="ATG22/LtaA_families"/>
</dbReference>
<proteinExistence type="predicted"/>
<accession>A0A0C1IVP6</accession>
<name>A0A0C1IVP6_9BACT</name>
<feature type="transmembrane region" description="Helical" evidence="6">
    <location>
        <begin position="408"/>
        <end position="429"/>
    </location>
</feature>
<feature type="transmembrane region" description="Helical" evidence="6">
    <location>
        <begin position="157"/>
        <end position="177"/>
    </location>
</feature>
<comment type="subcellular location">
    <subcellularLocation>
        <location evidence="1">Endomembrane system</location>
        <topology evidence="1">Multi-pass membrane protein</topology>
    </subcellularLocation>
</comment>
<feature type="transmembrane region" description="Helical" evidence="6">
    <location>
        <begin position="383"/>
        <end position="402"/>
    </location>
</feature>
<feature type="transmembrane region" description="Helical" evidence="6">
    <location>
        <begin position="63"/>
        <end position="80"/>
    </location>
</feature>
<dbReference type="RefSeq" id="WP_039139689.1">
    <property type="nucleotide sequence ID" value="NZ_JSVC01000011.1"/>
</dbReference>
<feature type="transmembrane region" description="Helical" evidence="6">
    <location>
        <begin position="255"/>
        <end position="276"/>
    </location>
</feature>
<evidence type="ECO:0000313" key="7">
    <source>
        <dbReference type="EMBL" id="KIC94524.1"/>
    </source>
</evidence>
<feature type="transmembrane region" description="Helical" evidence="6">
    <location>
        <begin position="345"/>
        <end position="362"/>
    </location>
</feature>
<keyword evidence="3 6" id="KW-0812">Transmembrane</keyword>
<feature type="transmembrane region" description="Helical" evidence="6">
    <location>
        <begin position="92"/>
        <end position="111"/>
    </location>
</feature>
<evidence type="ECO:0000256" key="6">
    <source>
        <dbReference type="SAM" id="Phobius"/>
    </source>
</evidence>
<feature type="transmembrane region" description="Helical" evidence="6">
    <location>
        <begin position="21"/>
        <end position="43"/>
    </location>
</feature>